<dbReference type="Proteomes" id="UP000280834">
    <property type="component" value="Unassembled WGS sequence"/>
</dbReference>
<evidence type="ECO:0000313" key="2">
    <source>
        <dbReference type="Proteomes" id="UP000280834"/>
    </source>
</evidence>
<name>A0A0R3Q7C2_9BILA</name>
<evidence type="ECO:0000313" key="3">
    <source>
        <dbReference type="WBParaSite" id="BTMF_0000222601-mRNA-1"/>
    </source>
</evidence>
<dbReference type="EMBL" id="UZAG01001136">
    <property type="protein sequence ID" value="VDO10497.1"/>
    <property type="molecule type" value="Genomic_DNA"/>
</dbReference>
<dbReference type="WBParaSite" id="BTMF_0000222601-mRNA-1">
    <property type="protein sequence ID" value="BTMF_0000222601-mRNA-1"/>
    <property type="gene ID" value="BTMF_0000222601"/>
</dbReference>
<organism evidence="3">
    <name type="scientific">Brugia timori</name>
    <dbReference type="NCBI Taxonomy" id="42155"/>
    <lineage>
        <taxon>Eukaryota</taxon>
        <taxon>Metazoa</taxon>
        <taxon>Ecdysozoa</taxon>
        <taxon>Nematoda</taxon>
        <taxon>Chromadorea</taxon>
        <taxon>Rhabditida</taxon>
        <taxon>Spirurina</taxon>
        <taxon>Spiruromorpha</taxon>
        <taxon>Filarioidea</taxon>
        <taxon>Onchocercidae</taxon>
        <taxon>Brugia</taxon>
    </lineage>
</organism>
<reference evidence="1 2" key="2">
    <citation type="submission" date="2018-11" db="EMBL/GenBank/DDBJ databases">
        <authorList>
            <consortium name="Pathogen Informatics"/>
        </authorList>
    </citation>
    <scope>NUCLEOTIDE SEQUENCE [LARGE SCALE GENOMIC DNA]</scope>
</reference>
<keyword evidence="2" id="KW-1185">Reference proteome</keyword>
<evidence type="ECO:0000313" key="1">
    <source>
        <dbReference type="EMBL" id="VDO10497.1"/>
    </source>
</evidence>
<reference evidence="3" key="1">
    <citation type="submission" date="2017-02" db="UniProtKB">
        <authorList>
            <consortium name="WormBaseParasite"/>
        </authorList>
    </citation>
    <scope>IDENTIFICATION</scope>
</reference>
<accession>A0A0R3Q7C2</accession>
<gene>
    <name evidence="1" type="ORF">BTMF_LOCUS1553</name>
</gene>
<proteinExistence type="predicted"/>
<sequence>MVFFFIIYLHGDKLFVFRSGTRALIHDAITKLCDRATEVELRFRMDIVSVRDVEEMLKVVRREKDLLVGLGRSMHGTIFNLLQPLLI</sequence>
<dbReference type="AlphaFoldDB" id="A0A0R3Q7C2"/>
<protein>
    <submittedName>
        <fullName evidence="3">Usp domain-containing protein</fullName>
    </submittedName>
</protein>